<dbReference type="Proteomes" id="UP000027222">
    <property type="component" value="Unassembled WGS sequence"/>
</dbReference>
<dbReference type="AlphaFoldDB" id="A0A067SSF0"/>
<accession>A0A067SSF0</accession>
<keyword evidence="3" id="KW-1185">Reference proteome</keyword>
<protein>
    <recommendedName>
        <fullName evidence="1">F-box domain-containing protein</fullName>
    </recommendedName>
</protein>
<dbReference type="HOGENOM" id="CLU_041169_0_0_1"/>
<sequence>MEEPNYSTTSALPGEIWAECFAHLKMADLKSLAQTCHFFHDICLSFIFKSITYRFELKCEHNSFPSRLEQLYLQIEWFNQIVLNPQHAPLVRKCTFVYSFHLGPSVQPHRAENAKVANKDFLGNLLKALPLFINLKEFHVDCLNVMDPVILAALAVHPSIKLVSFSRVIFGDHYLNPRLKLQKLHIGNLLDRDDLGDGNKSERLLDLFSGPHLELIEVIPRTYSHKLFRALSKQGASYNLLYLSFVLKLEDIGVLYPFLATCHNLQYIHWGAYVPVGAILPLPRSTIPHLQACQGSWVAAVACIPGRPVWKANLPGIWNSNTLEDMRSIFQEMSLSTGPITDLELSTSAFPEVFEPIRTYFPKLKKLHLDLASLELFPEQDPRDIALGTDGEVCLLEPEPATPLAVEELLPRYTHWIYMTILHWIAHQKCNLPPRIEQLYLCTTIFLPSGEKEERALRYSGRSYPLRVVRSIFTTLSILYPALQSVVVGSKFLHEIHWCKNTSNGTWTFSGVQEGRYKGQLKSIYSDFYDSQNP</sequence>
<dbReference type="OrthoDB" id="10660991at2759"/>
<evidence type="ECO:0000259" key="1">
    <source>
        <dbReference type="Pfam" id="PF00646"/>
    </source>
</evidence>
<evidence type="ECO:0000313" key="2">
    <source>
        <dbReference type="EMBL" id="KDR73821.1"/>
    </source>
</evidence>
<proteinExistence type="predicted"/>
<dbReference type="EMBL" id="KL142385">
    <property type="protein sequence ID" value="KDR73821.1"/>
    <property type="molecule type" value="Genomic_DNA"/>
</dbReference>
<evidence type="ECO:0000313" key="3">
    <source>
        <dbReference type="Proteomes" id="UP000027222"/>
    </source>
</evidence>
<dbReference type="CDD" id="cd09917">
    <property type="entry name" value="F-box_SF"/>
    <property type="match status" value="1"/>
</dbReference>
<dbReference type="SUPFAM" id="SSF81383">
    <property type="entry name" value="F-box domain"/>
    <property type="match status" value="1"/>
</dbReference>
<gene>
    <name evidence="2" type="ORF">GALMADRAFT_251650</name>
</gene>
<dbReference type="InterPro" id="IPR036047">
    <property type="entry name" value="F-box-like_dom_sf"/>
</dbReference>
<organism evidence="2 3">
    <name type="scientific">Galerina marginata (strain CBS 339.88)</name>
    <dbReference type="NCBI Taxonomy" id="685588"/>
    <lineage>
        <taxon>Eukaryota</taxon>
        <taxon>Fungi</taxon>
        <taxon>Dikarya</taxon>
        <taxon>Basidiomycota</taxon>
        <taxon>Agaricomycotina</taxon>
        <taxon>Agaricomycetes</taxon>
        <taxon>Agaricomycetidae</taxon>
        <taxon>Agaricales</taxon>
        <taxon>Agaricineae</taxon>
        <taxon>Strophariaceae</taxon>
        <taxon>Galerina</taxon>
    </lineage>
</organism>
<dbReference type="Pfam" id="PF00646">
    <property type="entry name" value="F-box"/>
    <property type="match status" value="1"/>
</dbReference>
<name>A0A067SSF0_GALM3</name>
<reference evidence="3" key="1">
    <citation type="journal article" date="2014" name="Proc. Natl. Acad. Sci. U.S.A.">
        <title>Extensive sampling of basidiomycete genomes demonstrates inadequacy of the white-rot/brown-rot paradigm for wood decay fungi.</title>
        <authorList>
            <person name="Riley R."/>
            <person name="Salamov A.A."/>
            <person name="Brown D.W."/>
            <person name="Nagy L.G."/>
            <person name="Floudas D."/>
            <person name="Held B.W."/>
            <person name="Levasseur A."/>
            <person name="Lombard V."/>
            <person name="Morin E."/>
            <person name="Otillar R."/>
            <person name="Lindquist E.A."/>
            <person name="Sun H."/>
            <person name="LaButti K.M."/>
            <person name="Schmutz J."/>
            <person name="Jabbour D."/>
            <person name="Luo H."/>
            <person name="Baker S.E."/>
            <person name="Pisabarro A.G."/>
            <person name="Walton J.D."/>
            <person name="Blanchette R.A."/>
            <person name="Henrissat B."/>
            <person name="Martin F."/>
            <person name="Cullen D."/>
            <person name="Hibbett D.S."/>
            <person name="Grigoriev I.V."/>
        </authorList>
    </citation>
    <scope>NUCLEOTIDE SEQUENCE [LARGE SCALE GENOMIC DNA]</scope>
    <source>
        <strain evidence="3">CBS 339.88</strain>
    </source>
</reference>
<feature type="domain" description="F-box" evidence="1">
    <location>
        <begin position="11"/>
        <end position="49"/>
    </location>
</feature>
<dbReference type="InterPro" id="IPR001810">
    <property type="entry name" value="F-box_dom"/>
</dbReference>